<evidence type="ECO:0008006" key="18">
    <source>
        <dbReference type="Google" id="ProtNLM"/>
    </source>
</evidence>
<comment type="caution">
    <text evidence="16">The sequence shown here is derived from an EMBL/GenBank/DDBJ whole genome shotgun (WGS) entry which is preliminary data.</text>
</comment>
<keyword evidence="8 12" id="KW-0798">TonB box</keyword>
<dbReference type="Proteomes" id="UP000321822">
    <property type="component" value="Unassembled WGS sequence"/>
</dbReference>
<evidence type="ECO:0000256" key="6">
    <source>
        <dbReference type="ARBA" id="ARBA00023004"/>
    </source>
</evidence>
<evidence type="ECO:0000256" key="11">
    <source>
        <dbReference type="PROSITE-ProRule" id="PRU01360"/>
    </source>
</evidence>
<dbReference type="RefSeq" id="WP_146791518.1">
    <property type="nucleotide sequence ID" value="NZ_VOLT01000015.1"/>
</dbReference>
<keyword evidence="10 11" id="KW-0998">Cell outer membrane</keyword>
<evidence type="ECO:0000256" key="9">
    <source>
        <dbReference type="ARBA" id="ARBA00023136"/>
    </source>
</evidence>
<keyword evidence="13" id="KW-0732">Signal</keyword>
<proteinExistence type="inferred from homology"/>
<dbReference type="PANTHER" id="PTHR32552">
    <property type="entry name" value="FERRICHROME IRON RECEPTOR-RELATED"/>
    <property type="match status" value="1"/>
</dbReference>
<organism evidence="16 17">
    <name type="scientific">Colwellia demingiae</name>
    <dbReference type="NCBI Taxonomy" id="89401"/>
    <lineage>
        <taxon>Bacteria</taxon>
        <taxon>Pseudomonadati</taxon>
        <taxon>Pseudomonadota</taxon>
        <taxon>Gammaproteobacteria</taxon>
        <taxon>Alteromonadales</taxon>
        <taxon>Colwelliaceae</taxon>
        <taxon>Colwellia</taxon>
    </lineage>
</organism>
<dbReference type="InterPro" id="IPR039426">
    <property type="entry name" value="TonB-dep_rcpt-like"/>
</dbReference>
<evidence type="ECO:0000256" key="10">
    <source>
        <dbReference type="ARBA" id="ARBA00023237"/>
    </source>
</evidence>
<evidence type="ECO:0000256" key="8">
    <source>
        <dbReference type="ARBA" id="ARBA00023077"/>
    </source>
</evidence>
<evidence type="ECO:0000313" key="17">
    <source>
        <dbReference type="Proteomes" id="UP000321822"/>
    </source>
</evidence>
<evidence type="ECO:0000256" key="3">
    <source>
        <dbReference type="ARBA" id="ARBA00022452"/>
    </source>
</evidence>
<keyword evidence="5 11" id="KW-0812">Transmembrane</keyword>
<sequence length="861" mass="93584">MSSTKSSTRSFKLAPLTYAFIAMGLSASVHAEEAVEEKATGIEVIEVTSTKRITTLMETGQAVNAFSADDMLEKNITNAQDLVQYSPSLVITGNKVAIRGVGRASNALGSDPGVGIYADGVYSTENGIFDYCNFCDVDRVEVLRGPQGTLYGRNSVGGAINIISKAPEQYLGGYLNAEFGNDGYQVLQGQVTGPLGETFSGIATVSKKLRDGMQENLAVGLEDLDTTDRTYYSGTLKGDWTDNWSSSVGYMNHKRDEIPSTAYLKDDYDTAFVNGSSPTATSPGNYPGMFPGATAVNHLAGYGLTNPAVADISKTNVDTQGHITSNSERFTFVNDMSFGDLDLKYTYGQFEYDYDLLQDGDVTNKAYGAIDLSMILAQMNGFTFYPGVPGTPAYTDPITLASDMTTSTVQSAKSSSHELQLVSNYSGDLNFIAGLYYFNNKESQYNDYVERGFGLMQGDAIAAAYSAVGSPLNTGMTVGLPYPGAELSAYQLFAYVPTFTGGAPLPYMATADGSGGYLFKTQNTLETTSTAVYGQLEYNLTDALTLTTGVRYSEDEKEGTDNVFAYLGLAETAHAVKDDWSKVTWRVQADWTIDSDSFLYAYAATGYRSGGFNLGSPTPNEPDVVAPEELLAYEIGYKRSMWENRINLTAAAYYYDYTDLQVTSTEVIAGKPVTTFDNAAAASITGLELGLDVLLTDNLMLNSSYSYNKSEYDDYSAIDSTACTVLGNADETHAECQVQDLSGNQLNMAPESKFSLNLIQYVELSDMGLLTLSAGYSWIGEQYTRSFNRDDWDKVESYDNIDARVSWSSPEDTYVISAFVKNAGDERDLIHRSAPFPDTRGASGEYTDPVTYAVQLRYNFE</sequence>
<keyword evidence="3 11" id="KW-1134">Transmembrane beta strand</keyword>
<dbReference type="Pfam" id="PF00593">
    <property type="entry name" value="TonB_dep_Rec_b-barrel"/>
    <property type="match status" value="1"/>
</dbReference>
<evidence type="ECO:0000256" key="7">
    <source>
        <dbReference type="ARBA" id="ARBA00023065"/>
    </source>
</evidence>
<dbReference type="EMBL" id="VOLT01000015">
    <property type="protein sequence ID" value="TWX64152.1"/>
    <property type="molecule type" value="Genomic_DNA"/>
</dbReference>
<dbReference type="SUPFAM" id="SSF56935">
    <property type="entry name" value="Porins"/>
    <property type="match status" value="1"/>
</dbReference>
<protein>
    <recommendedName>
        <fullName evidence="18">TonB-dependent receptor</fullName>
    </recommendedName>
</protein>
<evidence type="ECO:0000259" key="15">
    <source>
        <dbReference type="Pfam" id="PF07715"/>
    </source>
</evidence>
<dbReference type="GO" id="GO:0009279">
    <property type="term" value="C:cell outer membrane"/>
    <property type="evidence" value="ECO:0007669"/>
    <property type="project" value="UniProtKB-SubCell"/>
</dbReference>
<evidence type="ECO:0000256" key="2">
    <source>
        <dbReference type="ARBA" id="ARBA00022448"/>
    </source>
</evidence>
<dbReference type="Pfam" id="PF07715">
    <property type="entry name" value="Plug"/>
    <property type="match status" value="1"/>
</dbReference>
<dbReference type="InterPro" id="IPR000531">
    <property type="entry name" value="Beta-barrel_TonB"/>
</dbReference>
<comment type="subcellular location">
    <subcellularLocation>
        <location evidence="1 11">Cell outer membrane</location>
        <topology evidence="1 11">Multi-pass membrane protein</topology>
    </subcellularLocation>
</comment>
<dbReference type="InterPro" id="IPR012910">
    <property type="entry name" value="Plug_dom"/>
</dbReference>
<evidence type="ECO:0000256" key="12">
    <source>
        <dbReference type="RuleBase" id="RU003357"/>
    </source>
</evidence>
<dbReference type="GO" id="GO:0006826">
    <property type="term" value="P:iron ion transport"/>
    <property type="evidence" value="ECO:0007669"/>
    <property type="project" value="UniProtKB-KW"/>
</dbReference>
<evidence type="ECO:0000256" key="5">
    <source>
        <dbReference type="ARBA" id="ARBA00022692"/>
    </source>
</evidence>
<dbReference type="AlphaFoldDB" id="A0A5C6Q5R5"/>
<accession>A0A5C6Q5R5</accession>
<feature type="domain" description="TonB-dependent receptor-like beta-barrel" evidence="14">
    <location>
        <begin position="410"/>
        <end position="822"/>
    </location>
</feature>
<evidence type="ECO:0000256" key="13">
    <source>
        <dbReference type="SAM" id="SignalP"/>
    </source>
</evidence>
<dbReference type="OrthoDB" id="9760620at2"/>
<name>A0A5C6Q5R5_9GAMM</name>
<comment type="similarity">
    <text evidence="11 12">Belongs to the TonB-dependent receptor family.</text>
</comment>
<feature type="chain" id="PRO_5022773245" description="TonB-dependent receptor" evidence="13">
    <location>
        <begin position="32"/>
        <end position="861"/>
    </location>
</feature>
<dbReference type="Gene3D" id="2.40.170.20">
    <property type="entry name" value="TonB-dependent receptor, beta-barrel domain"/>
    <property type="match status" value="2"/>
</dbReference>
<feature type="domain" description="TonB-dependent receptor plug" evidence="15">
    <location>
        <begin position="56"/>
        <end position="159"/>
    </location>
</feature>
<keyword evidence="2 11" id="KW-0813">Transport</keyword>
<keyword evidence="7" id="KW-0406">Ion transport</keyword>
<keyword evidence="17" id="KW-1185">Reference proteome</keyword>
<keyword evidence="4" id="KW-0410">Iron transport</keyword>
<evidence type="ECO:0000313" key="16">
    <source>
        <dbReference type="EMBL" id="TWX64152.1"/>
    </source>
</evidence>
<dbReference type="InterPro" id="IPR036942">
    <property type="entry name" value="Beta-barrel_TonB_sf"/>
</dbReference>
<keyword evidence="9 11" id="KW-0472">Membrane</keyword>
<dbReference type="PANTHER" id="PTHR32552:SF81">
    <property type="entry name" value="TONB-DEPENDENT OUTER MEMBRANE RECEPTOR"/>
    <property type="match status" value="1"/>
</dbReference>
<evidence type="ECO:0000256" key="4">
    <source>
        <dbReference type="ARBA" id="ARBA00022496"/>
    </source>
</evidence>
<dbReference type="PROSITE" id="PS52016">
    <property type="entry name" value="TONB_DEPENDENT_REC_3"/>
    <property type="match status" value="1"/>
</dbReference>
<evidence type="ECO:0000256" key="1">
    <source>
        <dbReference type="ARBA" id="ARBA00004571"/>
    </source>
</evidence>
<gene>
    <name evidence="16" type="ORF">ESZ36_21035</name>
</gene>
<reference evidence="16 17" key="1">
    <citation type="submission" date="2019-07" db="EMBL/GenBank/DDBJ databases">
        <title>Genomes of sea-ice associated Colwellia species.</title>
        <authorList>
            <person name="Bowman J.P."/>
        </authorList>
    </citation>
    <scope>NUCLEOTIDE SEQUENCE [LARGE SCALE GENOMIC DNA]</scope>
    <source>
        <strain evidence="16 17">ACAM 459</strain>
    </source>
</reference>
<feature type="signal peptide" evidence="13">
    <location>
        <begin position="1"/>
        <end position="31"/>
    </location>
</feature>
<keyword evidence="6" id="KW-0408">Iron</keyword>
<evidence type="ECO:0000259" key="14">
    <source>
        <dbReference type="Pfam" id="PF00593"/>
    </source>
</evidence>